<dbReference type="InterPro" id="IPR043519">
    <property type="entry name" value="NT_sf"/>
</dbReference>
<proteinExistence type="inferred from homology"/>
<dbReference type="Proteomes" id="UP000292583">
    <property type="component" value="Unassembled WGS sequence"/>
</dbReference>
<dbReference type="SUPFAM" id="SSF81301">
    <property type="entry name" value="Nucleotidyltransferase"/>
    <property type="match status" value="1"/>
</dbReference>
<dbReference type="SUPFAM" id="SSF81891">
    <property type="entry name" value="Poly A polymerase C-terminal region-like"/>
    <property type="match status" value="1"/>
</dbReference>
<evidence type="ECO:0000256" key="2">
    <source>
        <dbReference type="ARBA" id="ARBA00022679"/>
    </source>
</evidence>
<evidence type="ECO:0000256" key="3">
    <source>
        <dbReference type="ARBA" id="ARBA00022694"/>
    </source>
</evidence>
<comment type="caution">
    <text evidence="9">The sequence shown here is derived from an EMBL/GenBank/DDBJ whole genome shotgun (WGS) entry which is preliminary data.</text>
</comment>
<dbReference type="InterPro" id="IPR050264">
    <property type="entry name" value="Bact_CCA-adding_enz_type3_sf"/>
</dbReference>
<dbReference type="GO" id="GO:0000049">
    <property type="term" value="F:tRNA binding"/>
    <property type="evidence" value="ECO:0007669"/>
    <property type="project" value="TreeGrafter"/>
</dbReference>
<keyword evidence="6" id="KW-0460">Magnesium</keyword>
<keyword evidence="7" id="KW-0694">RNA-binding</keyword>
<keyword evidence="10" id="KW-1185">Reference proteome</keyword>
<sequence>MQKLKINLKNNPDIKFIANFLKPYTKRAYLVGGSVRNLLLNLPLNDYDIELYDLTCSQFDAIMQELGANGFGKNFFVYKYKNYDFALARYENKVSKGHRGFKVSICQVEKDGAKRRDFTFNALMINIFNGEFLDFYGGYNDLKNKIIRHIDPKSFKEDSLRILRAIVFAARFNFLIAKESLELMKDMDISDLNLERINAELYKFFKAENLALGYKYIQDLNLEEKIFYHSFSDNKFEKLLRSAREFIKDEALFLYLYLNYFKIDFNTFFKKSKLKKELLLKAKEEYFENKINNFELLKIALKRPLNSWLGLWDKERIAKAKKLQVYDKKIIINIDIDKFSKGNLSGKDLGRLIQKEKEKELLKYLQRIE</sequence>
<dbReference type="EMBL" id="QPGR01000001">
    <property type="protein sequence ID" value="TBR82294.1"/>
    <property type="molecule type" value="Genomic_DNA"/>
</dbReference>
<comment type="cofactor">
    <cofactor evidence="1">
        <name>Mg(2+)</name>
        <dbReference type="ChEBI" id="CHEBI:18420"/>
    </cofactor>
</comment>
<keyword evidence="5" id="KW-0479">Metal-binding</keyword>
<dbReference type="Gene3D" id="3.30.460.10">
    <property type="entry name" value="Beta Polymerase, domain 2"/>
    <property type="match status" value="1"/>
</dbReference>
<evidence type="ECO:0000256" key="5">
    <source>
        <dbReference type="ARBA" id="ARBA00022723"/>
    </source>
</evidence>
<evidence type="ECO:0000256" key="1">
    <source>
        <dbReference type="ARBA" id="ARBA00001946"/>
    </source>
</evidence>
<dbReference type="RefSeq" id="WP_131186342.1">
    <property type="nucleotide sequence ID" value="NZ_CP076657.1"/>
</dbReference>
<accession>A0A4Q9JVQ6</accession>
<reference evidence="9 10" key="1">
    <citation type="submission" date="2018-07" db="EMBL/GenBank/DDBJ databases">
        <title>Campylobacter zealandensis sp. nov., isolated from birds and water in New Zealand.</title>
        <authorList>
            <person name="Wilkinson D.A."/>
            <person name="Biggs P.J."/>
            <person name="French N.P."/>
            <person name="Midwinter A.C."/>
        </authorList>
    </citation>
    <scope>NUCLEOTIDE SEQUENCE [LARGE SCALE GENOMIC DNA]</scope>
    <source>
        <strain evidence="9 10">B423b</strain>
    </source>
</reference>
<protein>
    <submittedName>
        <fullName evidence="9">CCA tRNA nucleotidyltransferase</fullName>
    </submittedName>
</protein>
<dbReference type="Gene3D" id="1.10.3090.10">
    <property type="entry name" value="cca-adding enzyme, domain 2"/>
    <property type="match status" value="1"/>
</dbReference>
<dbReference type="GO" id="GO:0008033">
    <property type="term" value="P:tRNA processing"/>
    <property type="evidence" value="ECO:0007669"/>
    <property type="project" value="UniProtKB-KW"/>
</dbReference>
<dbReference type="AlphaFoldDB" id="A0A4Q9JVQ6"/>
<gene>
    <name evidence="9" type="ORF">DU473_00195</name>
</gene>
<dbReference type="GO" id="GO:0046872">
    <property type="term" value="F:metal ion binding"/>
    <property type="evidence" value="ECO:0007669"/>
    <property type="project" value="UniProtKB-KW"/>
</dbReference>
<organism evidence="9 10">
    <name type="scientific">Campylobacter novaezeelandiae</name>
    <dbReference type="NCBI Taxonomy" id="2267891"/>
    <lineage>
        <taxon>Bacteria</taxon>
        <taxon>Pseudomonadati</taxon>
        <taxon>Campylobacterota</taxon>
        <taxon>Epsilonproteobacteria</taxon>
        <taxon>Campylobacterales</taxon>
        <taxon>Campylobacteraceae</taxon>
        <taxon>Campylobacter</taxon>
    </lineage>
</organism>
<keyword evidence="3" id="KW-0819">tRNA processing</keyword>
<dbReference type="PANTHER" id="PTHR46173">
    <property type="entry name" value="CCA TRNA NUCLEOTIDYLTRANSFERASE 1, MITOCHONDRIAL"/>
    <property type="match status" value="1"/>
</dbReference>
<dbReference type="Pfam" id="PF01743">
    <property type="entry name" value="PolyA_pol"/>
    <property type="match status" value="1"/>
</dbReference>
<dbReference type="InterPro" id="IPR002646">
    <property type="entry name" value="PolA_pol_head_dom"/>
</dbReference>
<name>A0A4Q9JVQ6_9BACT</name>
<feature type="domain" description="Poly A polymerase head" evidence="8">
    <location>
        <begin position="28"/>
        <end position="148"/>
    </location>
</feature>
<evidence type="ECO:0000313" key="10">
    <source>
        <dbReference type="Proteomes" id="UP000292583"/>
    </source>
</evidence>
<comment type="similarity">
    <text evidence="7">Belongs to the tRNA nucleotidyltransferase/poly(A) polymerase family.</text>
</comment>
<evidence type="ECO:0000256" key="4">
    <source>
        <dbReference type="ARBA" id="ARBA00022695"/>
    </source>
</evidence>
<evidence type="ECO:0000313" key="9">
    <source>
        <dbReference type="EMBL" id="TBR82294.1"/>
    </source>
</evidence>
<evidence type="ECO:0000259" key="8">
    <source>
        <dbReference type="Pfam" id="PF01743"/>
    </source>
</evidence>
<dbReference type="GO" id="GO:0016779">
    <property type="term" value="F:nucleotidyltransferase activity"/>
    <property type="evidence" value="ECO:0007669"/>
    <property type="project" value="UniProtKB-KW"/>
</dbReference>
<keyword evidence="4" id="KW-0548">Nucleotidyltransferase</keyword>
<evidence type="ECO:0000256" key="7">
    <source>
        <dbReference type="RuleBase" id="RU003953"/>
    </source>
</evidence>
<evidence type="ECO:0000256" key="6">
    <source>
        <dbReference type="ARBA" id="ARBA00022842"/>
    </source>
</evidence>
<dbReference type="PANTHER" id="PTHR46173:SF1">
    <property type="entry name" value="CCA TRNA NUCLEOTIDYLTRANSFERASE 1, MITOCHONDRIAL"/>
    <property type="match status" value="1"/>
</dbReference>
<keyword evidence="2 7" id="KW-0808">Transferase</keyword>
<dbReference type="OrthoDB" id="9805698at2"/>